<sequence>MQKMSFEIILALFLIKIIQISKKIALGQIYIQSELEEVCHQLKKNEKDFYHGF</sequence>
<reference evidence="1 2" key="1">
    <citation type="submission" date="2015-11" db="EMBL/GenBank/DDBJ databases">
        <title>Genomic analysis of 38 Legionella species identifies large and diverse effector repertoires.</title>
        <authorList>
            <person name="Burstein D."/>
            <person name="Amaro F."/>
            <person name="Zusman T."/>
            <person name="Lifshitz Z."/>
            <person name="Cohen O."/>
            <person name="Gilbert J.A."/>
            <person name="Pupko T."/>
            <person name="Shuman H.A."/>
            <person name="Segal G."/>
        </authorList>
    </citation>
    <scope>NUCLEOTIDE SEQUENCE [LARGE SCALE GENOMIC DNA]</scope>
    <source>
        <strain evidence="1 2">ATCC 49655</strain>
    </source>
</reference>
<dbReference type="AlphaFoldDB" id="A0A0W0YRM2"/>
<organism evidence="1 2">
    <name type="scientific">Legionella shakespearei DSM 23087</name>
    <dbReference type="NCBI Taxonomy" id="1122169"/>
    <lineage>
        <taxon>Bacteria</taxon>
        <taxon>Pseudomonadati</taxon>
        <taxon>Pseudomonadota</taxon>
        <taxon>Gammaproteobacteria</taxon>
        <taxon>Legionellales</taxon>
        <taxon>Legionellaceae</taxon>
        <taxon>Legionella</taxon>
    </lineage>
</organism>
<gene>
    <name evidence="1" type="ORF">Lsha_1990</name>
</gene>
<protein>
    <submittedName>
        <fullName evidence="1">Uncharacterized protein</fullName>
    </submittedName>
</protein>
<dbReference type="PATRIC" id="fig|1122169.6.peg.2272"/>
<dbReference type="STRING" id="1122169.Lsha_1990"/>
<evidence type="ECO:0000313" key="2">
    <source>
        <dbReference type="Proteomes" id="UP000054600"/>
    </source>
</evidence>
<accession>A0A0W0YRM2</accession>
<keyword evidence="2" id="KW-1185">Reference proteome</keyword>
<dbReference type="RefSeq" id="WP_018576971.1">
    <property type="nucleotide sequence ID" value="NZ_KB892393.1"/>
</dbReference>
<evidence type="ECO:0000313" key="1">
    <source>
        <dbReference type="EMBL" id="KTD59294.1"/>
    </source>
</evidence>
<dbReference type="Proteomes" id="UP000054600">
    <property type="component" value="Unassembled WGS sequence"/>
</dbReference>
<proteinExistence type="predicted"/>
<comment type="caution">
    <text evidence="1">The sequence shown here is derived from an EMBL/GenBank/DDBJ whole genome shotgun (WGS) entry which is preliminary data.</text>
</comment>
<name>A0A0W0YRM2_9GAMM</name>
<dbReference type="EMBL" id="LNYW01000049">
    <property type="protein sequence ID" value="KTD59294.1"/>
    <property type="molecule type" value="Genomic_DNA"/>
</dbReference>